<dbReference type="Gene3D" id="1.10.510.10">
    <property type="entry name" value="Transferase(Phosphotransferase) domain 1"/>
    <property type="match status" value="1"/>
</dbReference>
<accession>A0A9P4MTP4</accession>
<evidence type="ECO:0000256" key="7">
    <source>
        <dbReference type="ARBA" id="ARBA00023040"/>
    </source>
</evidence>
<feature type="transmembrane region" description="Helical" evidence="12">
    <location>
        <begin position="179"/>
        <end position="201"/>
    </location>
</feature>
<dbReference type="CDD" id="cd14966">
    <property type="entry name" value="7tmD_STE3"/>
    <property type="match status" value="1"/>
</dbReference>
<dbReference type="PRINTS" id="PR00899">
    <property type="entry name" value="GPCRSTE3"/>
</dbReference>
<feature type="transmembrane region" description="Helical" evidence="12">
    <location>
        <begin position="12"/>
        <end position="33"/>
    </location>
</feature>
<dbReference type="InterPro" id="IPR000719">
    <property type="entry name" value="Prot_kinase_dom"/>
</dbReference>
<dbReference type="InterPro" id="IPR008271">
    <property type="entry name" value="Ser/Thr_kinase_AS"/>
</dbReference>
<protein>
    <recommendedName>
        <fullName evidence="17">Pkinase-domain-containing protein</fullName>
    </recommendedName>
</protein>
<proteinExistence type="inferred from homology"/>
<comment type="similarity">
    <text evidence="2">Belongs to the protein kinase superfamily. CAMK Ser/Thr protein kinase family. CHEK2 subfamily.</text>
</comment>
<keyword evidence="6 12" id="KW-1133">Transmembrane helix</keyword>
<reference evidence="15" key="1">
    <citation type="journal article" date="2020" name="Stud. Mycol.">
        <title>101 Dothideomycetes genomes: a test case for predicting lifestyles and emergence of pathogens.</title>
        <authorList>
            <person name="Haridas S."/>
            <person name="Albert R."/>
            <person name="Binder M."/>
            <person name="Bloem J."/>
            <person name="Labutti K."/>
            <person name="Salamov A."/>
            <person name="Andreopoulos B."/>
            <person name="Baker S."/>
            <person name="Barry K."/>
            <person name="Bills G."/>
            <person name="Bluhm B."/>
            <person name="Cannon C."/>
            <person name="Castanera R."/>
            <person name="Culley D."/>
            <person name="Daum C."/>
            <person name="Ezra D."/>
            <person name="Gonzalez J."/>
            <person name="Henrissat B."/>
            <person name="Kuo A."/>
            <person name="Liang C."/>
            <person name="Lipzen A."/>
            <person name="Lutzoni F."/>
            <person name="Magnuson J."/>
            <person name="Mondo S."/>
            <person name="Nolan M."/>
            <person name="Ohm R."/>
            <person name="Pangilinan J."/>
            <person name="Park H.-J."/>
            <person name="Ramirez L."/>
            <person name="Alfaro M."/>
            <person name="Sun H."/>
            <person name="Tritt A."/>
            <person name="Yoshinaga Y."/>
            <person name="Zwiers L.-H."/>
            <person name="Turgeon B."/>
            <person name="Goodwin S."/>
            <person name="Spatafora J."/>
            <person name="Crous P."/>
            <person name="Grigoriev I."/>
        </authorList>
    </citation>
    <scope>NUCLEOTIDE SEQUENCE</scope>
    <source>
        <strain evidence="15">ATCC 74209</strain>
    </source>
</reference>
<dbReference type="EMBL" id="ML994417">
    <property type="protein sequence ID" value="KAF2196325.1"/>
    <property type="molecule type" value="Genomic_DNA"/>
</dbReference>
<dbReference type="InterPro" id="IPR008984">
    <property type="entry name" value="SMAD_FHA_dom_sf"/>
</dbReference>
<keyword evidence="10" id="KW-0807">Transducer</keyword>
<keyword evidence="9" id="KW-0675">Receptor</keyword>
<dbReference type="PROSITE" id="PS00108">
    <property type="entry name" value="PROTEIN_KINASE_ST"/>
    <property type="match status" value="1"/>
</dbReference>
<dbReference type="Gene3D" id="3.30.200.20">
    <property type="entry name" value="Phosphorylase Kinase, domain 1"/>
    <property type="match status" value="1"/>
</dbReference>
<organism evidence="15 16">
    <name type="scientific">Delitschia confertaspora ATCC 74209</name>
    <dbReference type="NCBI Taxonomy" id="1513339"/>
    <lineage>
        <taxon>Eukaryota</taxon>
        <taxon>Fungi</taxon>
        <taxon>Dikarya</taxon>
        <taxon>Ascomycota</taxon>
        <taxon>Pezizomycotina</taxon>
        <taxon>Dothideomycetes</taxon>
        <taxon>Pleosporomycetidae</taxon>
        <taxon>Pleosporales</taxon>
        <taxon>Delitschiaceae</taxon>
        <taxon>Delitschia</taxon>
    </lineage>
</organism>
<comment type="caution">
    <text evidence="15">The sequence shown here is derived from an EMBL/GenBank/DDBJ whole genome shotgun (WGS) entry which is preliminary data.</text>
</comment>
<dbReference type="SUPFAM" id="SSF49879">
    <property type="entry name" value="SMAD/FHA domain"/>
    <property type="match status" value="1"/>
</dbReference>
<dbReference type="InterPro" id="IPR001499">
    <property type="entry name" value="GPCR_STE3"/>
</dbReference>
<evidence type="ECO:0000259" key="14">
    <source>
        <dbReference type="PROSITE" id="PS50011"/>
    </source>
</evidence>
<dbReference type="PROSITE" id="PS50011">
    <property type="entry name" value="PROTEIN_KINASE_DOM"/>
    <property type="match status" value="1"/>
</dbReference>
<keyword evidence="4" id="KW-0589">Pheromone response</keyword>
<feature type="domain" description="FHA" evidence="13">
    <location>
        <begin position="526"/>
        <end position="585"/>
    </location>
</feature>
<evidence type="ECO:0000256" key="1">
    <source>
        <dbReference type="ARBA" id="ARBA00004141"/>
    </source>
</evidence>
<evidence type="ECO:0000256" key="8">
    <source>
        <dbReference type="ARBA" id="ARBA00023136"/>
    </source>
</evidence>
<evidence type="ECO:0000256" key="2">
    <source>
        <dbReference type="ARBA" id="ARBA00005575"/>
    </source>
</evidence>
<evidence type="ECO:0000256" key="6">
    <source>
        <dbReference type="ARBA" id="ARBA00022989"/>
    </source>
</evidence>
<comment type="similarity">
    <text evidence="3">Belongs to the G-protein coupled receptor 4 family.</text>
</comment>
<dbReference type="GO" id="GO:0004932">
    <property type="term" value="F:mating-type factor pheromone receptor activity"/>
    <property type="evidence" value="ECO:0007669"/>
    <property type="project" value="InterPro"/>
</dbReference>
<dbReference type="InterPro" id="IPR011009">
    <property type="entry name" value="Kinase-like_dom_sf"/>
</dbReference>
<evidence type="ECO:0000256" key="12">
    <source>
        <dbReference type="SAM" id="Phobius"/>
    </source>
</evidence>
<dbReference type="GO" id="GO:0005886">
    <property type="term" value="C:plasma membrane"/>
    <property type="evidence" value="ECO:0007669"/>
    <property type="project" value="TreeGrafter"/>
</dbReference>
<feature type="transmembrane region" description="Helical" evidence="12">
    <location>
        <begin position="87"/>
        <end position="109"/>
    </location>
</feature>
<feature type="domain" description="Protein kinase" evidence="14">
    <location>
        <begin position="658"/>
        <end position="965"/>
    </location>
</feature>
<evidence type="ECO:0000256" key="11">
    <source>
        <dbReference type="SAM" id="MobiDB-lite"/>
    </source>
</evidence>
<dbReference type="AlphaFoldDB" id="A0A9P4MTP4"/>
<keyword evidence="5 12" id="KW-0812">Transmembrane</keyword>
<evidence type="ECO:0000313" key="15">
    <source>
        <dbReference type="EMBL" id="KAF2196325.1"/>
    </source>
</evidence>
<dbReference type="Pfam" id="PF00069">
    <property type="entry name" value="Pkinase"/>
    <property type="match status" value="1"/>
</dbReference>
<dbReference type="InterPro" id="IPR000253">
    <property type="entry name" value="FHA_dom"/>
</dbReference>
<dbReference type="PROSITE" id="PS50006">
    <property type="entry name" value="FHA_DOMAIN"/>
    <property type="match status" value="1"/>
</dbReference>
<dbReference type="OrthoDB" id="74764at2759"/>
<evidence type="ECO:0000256" key="4">
    <source>
        <dbReference type="ARBA" id="ARBA00022507"/>
    </source>
</evidence>
<keyword evidence="16" id="KW-1185">Reference proteome</keyword>
<evidence type="ECO:0008006" key="17">
    <source>
        <dbReference type="Google" id="ProtNLM"/>
    </source>
</evidence>
<dbReference type="GO" id="GO:0005524">
    <property type="term" value="F:ATP binding"/>
    <property type="evidence" value="ECO:0007669"/>
    <property type="project" value="InterPro"/>
</dbReference>
<feature type="transmembrane region" description="Helical" evidence="12">
    <location>
        <begin position="130"/>
        <end position="151"/>
    </location>
</feature>
<sequence length="1194" mass="135629">MANSISSHPQEYPLYTSAIVLPLFAFPAIILDIPPLIWHFSQRNIAAWSLMLWIIIQNLFVAINPFLWPRDNVYDWYNGAGLCDVEARISVGSVVALPCTIVCIMRKLAKVMDTRNISVVPPQNQRIKDNVLEVLWCWAFPGLMMLVYYIVQPVRYFIFSISGCLPAYDGSWMSVLMSWIWGPIITFVAAYYAVVLLYRLYRYRREFSRLMAARNTTKSRFLRLLIMSLTLIFVCLPYSAWILYKEIKTIKGGFSWSRVHGENWNTVIKVPTHGVVFWDTWGHVVIGYLGFFVFGTGRDAKELYGKFGLAVGLGHLFPKLWKTTHGSSSGSSTLRFKTSWFSVSSKTKSLFSSKGDSMTETTVVDESTLSSSVTPILPIRTTTNETSNSNRPNQPKPSLLQHMLNLLSHHPQQDQPSMLPLHSYSPTTPTKAHYKSSFDTSEISPSSGTFTPTASLVPVQPLVEAHAWAATDASMQLREHMHSGRVRVMREVRQETQTTPGDEKKESTHSALETQDVIEIRAHEEFYVGRNSDVCRRHWSDPTISNKHLRVHCLMYEPGDATEIPPFVYATDVSTNGTYIKKDITHGTGLPRHIRLTRKHGSYLLDDGDELQLSNSVTLIYRTLCSNEEDVLNTTQQREKKACGMLSKGMYFFASRYCITDRVLGVGGQGKVLAAIHRKTQRQVACKIIDLTYLQRQSQTEDLRSAEGTPIHKRWPTKLQRCFREFEIVKDLNHPNIITIEKVFRSPNNVYLFEELITGGDLFSYLEFHGGSLDDVETAVIVRQILMGTKYLHDHNVVHRDLKPDNILMTSLDDGARIVITDFGNARFLPQVTGSTPRSAPPRRRMFTLVGTLEYAAPEIHKVNKTIPEEKGYSASVDMWSIGCITASMLSGEHLFVNRNSVFERDPKHVILQLSSACDLSALDDQTDPRWNKVGQRPKAFIKELLVLEEHDRLTAGEALEHPWFSNKHYAAEYDALYKRAIKDWRPRPKIFKLVESISDVAPETLDNVVVSQYFNIAASQYMQRNTRLPRISEEYEESNDGEQIPSQNLWVGDEPTLGSHLLLPPSDVFYDSMGQLSLNKEPEGLRISNHSRSYNSTRYDQSMSQDGHSPELGYLRLQTSHCQRQPSNAEQQSDVVRETPIKSLKRRLPSVIETPGTGLVYNQVSQEAASSWVSAKFFAAEVSKRRKLDQKAE</sequence>
<dbReference type="Pfam" id="PF02076">
    <property type="entry name" value="STE3"/>
    <property type="match status" value="1"/>
</dbReference>
<evidence type="ECO:0000256" key="10">
    <source>
        <dbReference type="ARBA" id="ARBA00023224"/>
    </source>
</evidence>
<feature type="transmembrane region" description="Helical" evidence="12">
    <location>
        <begin position="45"/>
        <end position="67"/>
    </location>
</feature>
<evidence type="ECO:0000256" key="5">
    <source>
        <dbReference type="ARBA" id="ARBA00022692"/>
    </source>
</evidence>
<dbReference type="SMART" id="SM00220">
    <property type="entry name" value="S_TKc"/>
    <property type="match status" value="1"/>
</dbReference>
<evidence type="ECO:0000259" key="13">
    <source>
        <dbReference type="PROSITE" id="PS50006"/>
    </source>
</evidence>
<dbReference type="Gene3D" id="2.60.200.20">
    <property type="match status" value="1"/>
</dbReference>
<dbReference type="GO" id="GO:0004672">
    <property type="term" value="F:protein kinase activity"/>
    <property type="evidence" value="ECO:0007669"/>
    <property type="project" value="InterPro"/>
</dbReference>
<keyword evidence="8 12" id="KW-0472">Membrane</keyword>
<feature type="region of interest" description="Disordered" evidence="11">
    <location>
        <begin position="491"/>
        <end position="511"/>
    </location>
</feature>
<feature type="transmembrane region" description="Helical" evidence="12">
    <location>
        <begin position="221"/>
        <end position="244"/>
    </location>
</feature>
<keyword evidence="7" id="KW-0297">G-protein coupled receptor</keyword>
<comment type="subcellular location">
    <subcellularLocation>
        <location evidence="1">Membrane</location>
        <topology evidence="1">Multi-pass membrane protein</topology>
    </subcellularLocation>
</comment>
<dbReference type="PANTHER" id="PTHR28097:SF1">
    <property type="entry name" value="PHEROMONE A FACTOR RECEPTOR"/>
    <property type="match status" value="1"/>
</dbReference>
<evidence type="ECO:0000313" key="16">
    <source>
        <dbReference type="Proteomes" id="UP000799536"/>
    </source>
</evidence>
<evidence type="ECO:0000256" key="9">
    <source>
        <dbReference type="ARBA" id="ARBA00023170"/>
    </source>
</evidence>
<dbReference type="PANTHER" id="PTHR28097">
    <property type="entry name" value="PHEROMONE A FACTOR RECEPTOR"/>
    <property type="match status" value="1"/>
</dbReference>
<name>A0A9P4MTP4_9PLEO</name>
<dbReference type="GO" id="GO:0000750">
    <property type="term" value="P:pheromone-dependent signal transduction involved in conjugation with cellular fusion"/>
    <property type="evidence" value="ECO:0007669"/>
    <property type="project" value="TreeGrafter"/>
</dbReference>
<dbReference type="Proteomes" id="UP000799536">
    <property type="component" value="Unassembled WGS sequence"/>
</dbReference>
<gene>
    <name evidence="15" type="ORF">GQ43DRAFT_383577</name>
</gene>
<evidence type="ECO:0000256" key="3">
    <source>
        <dbReference type="ARBA" id="ARBA00011085"/>
    </source>
</evidence>
<dbReference type="SUPFAM" id="SSF56112">
    <property type="entry name" value="Protein kinase-like (PK-like)"/>
    <property type="match status" value="1"/>
</dbReference>